<dbReference type="RefSeq" id="WP_107031314.1">
    <property type="nucleotide sequence ID" value="NZ_CAORQB010000020.1"/>
</dbReference>
<keyword evidence="3" id="KW-1185">Reference proteome</keyword>
<evidence type="ECO:0000256" key="1">
    <source>
        <dbReference type="SAM" id="MobiDB-lite"/>
    </source>
</evidence>
<name>A0A2V1IRF1_9BACT</name>
<evidence type="ECO:0000313" key="2">
    <source>
        <dbReference type="EMBL" id="PWB03970.1"/>
    </source>
</evidence>
<dbReference type="EMBL" id="PUEC01000003">
    <property type="protein sequence ID" value="PWB03970.1"/>
    <property type="molecule type" value="Genomic_DNA"/>
</dbReference>
<gene>
    <name evidence="2" type="ORF">C5O23_02180</name>
</gene>
<feature type="compositionally biased region" description="Acidic residues" evidence="1">
    <location>
        <begin position="108"/>
        <end position="117"/>
    </location>
</feature>
<dbReference type="AlphaFoldDB" id="A0A2V1IRF1"/>
<dbReference type="GeneID" id="82525157"/>
<accession>A0A2V1IRF1</accession>
<dbReference type="Proteomes" id="UP000244905">
    <property type="component" value="Unassembled WGS sequence"/>
</dbReference>
<feature type="region of interest" description="Disordered" evidence="1">
    <location>
        <begin position="138"/>
        <end position="160"/>
    </location>
</feature>
<sequence length="160" mass="18279">MKRQKKQNLSVSQNFYDGIIARIDSSMKAVRATQEETYQVKAYIYEYLRDGKAPGRRLEGRQLLTVMLLKAEIEKAIARSAKARQRRRKEASVAAAPAEDLSAIRADEPEEEPETEEAPVTVMLNRRQRRLREMALRRMARKSAQKNCCPPGRSLTGSSR</sequence>
<proteinExistence type="predicted"/>
<feature type="region of interest" description="Disordered" evidence="1">
    <location>
        <begin position="81"/>
        <end position="119"/>
    </location>
</feature>
<comment type="caution">
    <text evidence="2">The sequence shown here is derived from an EMBL/GenBank/DDBJ whole genome shotgun (WGS) entry which is preliminary data.</text>
</comment>
<protein>
    <submittedName>
        <fullName evidence="2">Uncharacterized protein</fullName>
    </submittedName>
</protein>
<reference evidence="3" key="1">
    <citation type="submission" date="2018-02" db="EMBL/GenBank/DDBJ databases">
        <authorList>
            <person name="Clavel T."/>
            <person name="Strowig T."/>
        </authorList>
    </citation>
    <scope>NUCLEOTIDE SEQUENCE [LARGE SCALE GENOMIC DNA]</scope>
    <source>
        <strain evidence="3">DSM 103720</strain>
    </source>
</reference>
<organism evidence="2 3">
    <name type="scientific">Duncaniella muris</name>
    <dbReference type="NCBI Taxonomy" id="2094150"/>
    <lineage>
        <taxon>Bacteria</taxon>
        <taxon>Pseudomonadati</taxon>
        <taxon>Bacteroidota</taxon>
        <taxon>Bacteroidia</taxon>
        <taxon>Bacteroidales</taxon>
        <taxon>Muribaculaceae</taxon>
        <taxon>Duncaniella</taxon>
    </lineage>
</organism>
<evidence type="ECO:0000313" key="3">
    <source>
        <dbReference type="Proteomes" id="UP000244905"/>
    </source>
</evidence>